<name>A0ABY6Z0C7_9BACL</name>
<dbReference type="PRINTS" id="PR01483">
    <property type="entry name" value="FASYNTHASE"/>
</dbReference>
<evidence type="ECO:0000256" key="1">
    <source>
        <dbReference type="ARBA" id="ARBA00022679"/>
    </source>
</evidence>
<keyword evidence="4" id="KW-1185">Reference proteome</keyword>
<dbReference type="Gene3D" id="3.10.129.10">
    <property type="entry name" value="Hotdog Thioesterase"/>
    <property type="match status" value="1"/>
</dbReference>
<evidence type="ECO:0000313" key="3">
    <source>
        <dbReference type="EMBL" id="WAH36205.1"/>
    </source>
</evidence>
<accession>A0ABY6Z0C7</accession>
<evidence type="ECO:0000259" key="2">
    <source>
        <dbReference type="Pfam" id="PF01575"/>
    </source>
</evidence>
<dbReference type="RefSeq" id="WP_268043525.1">
    <property type="nucleotide sequence ID" value="NZ_CP104064.1"/>
</dbReference>
<dbReference type="Pfam" id="PF01575">
    <property type="entry name" value="MaoC_dehydratas"/>
    <property type="match status" value="1"/>
</dbReference>
<dbReference type="InterPro" id="IPR050830">
    <property type="entry name" value="Fungal_FAS"/>
</dbReference>
<dbReference type="InterPro" id="IPR029069">
    <property type="entry name" value="HotDog_dom_sf"/>
</dbReference>
<dbReference type="Proteomes" id="UP001164803">
    <property type="component" value="Chromosome"/>
</dbReference>
<dbReference type="PANTHER" id="PTHR10982">
    <property type="entry name" value="MALONYL COA-ACYL CARRIER PROTEIN TRANSACYLASE"/>
    <property type="match status" value="1"/>
</dbReference>
<dbReference type="SUPFAM" id="SSF54637">
    <property type="entry name" value="Thioesterase/thiol ester dehydrase-isomerase"/>
    <property type="match status" value="1"/>
</dbReference>
<keyword evidence="1" id="KW-0808">Transferase</keyword>
<organism evidence="3 4">
    <name type="scientific">Alicyclobacillus dauci</name>
    <dbReference type="NCBI Taxonomy" id="1475485"/>
    <lineage>
        <taxon>Bacteria</taxon>
        <taxon>Bacillati</taxon>
        <taxon>Bacillota</taxon>
        <taxon>Bacilli</taxon>
        <taxon>Bacillales</taxon>
        <taxon>Alicyclobacillaceae</taxon>
        <taxon>Alicyclobacillus</taxon>
    </lineage>
</organism>
<dbReference type="CDD" id="cd03441">
    <property type="entry name" value="R_hydratase_like"/>
    <property type="match status" value="1"/>
</dbReference>
<sequence length="136" mass="14742">MSELLRDYQVGDTILGSDKNVVTKVQIVKYAGASKDFTPIHIDEEFAEQAGLGGVIAHGMLTMGVLSNFVEQVAAEEADVVQMKVRFKAMVRPGDEIVSRAVIKEKVGNLITLDLETIKGDEKVVLAGEAVLRQKA</sequence>
<dbReference type="InterPro" id="IPR002539">
    <property type="entry name" value="MaoC-like_dom"/>
</dbReference>
<proteinExistence type="predicted"/>
<dbReference type="PANTHER" id="PTHR10982:SF21">
    <property type="entry name" value="FATTY ACID SYNTHASE SUBUNIT BETA"/>
    <property type="match status" value="1"/>
</dbReference>
<dbReference type="EMBL" id="CP104064">
    <property type="protein sequence ID" value="WAH36205.1"/>
    <property type="molecule type" value="Genomic_DNA"/>
</dbReference>
<dbReference type="InterPro" id="IPR003965">
    <property type="entry name" value="Fatty_acid_synthase"/>
</dbReference>
<feature type="domain" description="MaoC-like" evidence="2">
    <location>
        <begin position="10"/>
        <end position="106"/>
    </location>
</feature>
<protein>
    <submittedName>
        <fullName evidence="3">MaoC family dehydratase</fullName>
    </submittedName>
</protein>
<reference evidence="3" key="1">
    <citation type="submission" date="2022-08" db="EMBL/GenBank/DDBJ databases">
        <title>Alicyclobacillus dauci DSM2870, complete genome.</title>
        <authorList>
            <person name="Wang Q."/>
            <person name="Cai R."/>
            <person name="Wang Z."/>
        </authorList>
    </citation>
    <scope>NUCLEOTIDE SEQUENCE</scope>
    <source>
        <strain evidence="3">DSM 28700</strain>
    </source>
</reference>
<evidence type="ECO:0000313" key="4">
    <source>
        <dbReference type="Proteomes" id="UP001164803"/>
    </source>
</evidence>
<gene>
    <name evidence="3" type="ORF">NZD86_18460</name>
</gene>